<dbReference type="EMBL" id="BSTJ01000003">
    <property type="protein sequence ID" value="GLY74711.1"/>
    <property type="molecule type" value="Genomic_DNA"/>
</dbReference>
<gene>
    <name evidence="2" type="ORF">Airi01_029780</name>
</gene>
<evidence type="ECO:0000313" key="3">
    <source>
        <dbReference type="Proteomes" id="UP001165135"/>
    </source>
</evidence>
<name>A0A9W6RF42_9ACTN</name>
<dbReference type="AlphaFoldDB" id="A0A9W6RF42"/>
<evidence type="ECO:0000313" key="2">
    <source>
        <dbReference type="EMBL" id="GLY74711.1"/>
    </source>
</evidence>
<keyword evidence="1" id="KW-0732">Signal</keyword>
<proteinExistence type="predicted"/>
<dbReference type="Proteomes" id="UP001165135">
    <property type="component" value="Unassembled WGS sequence"/>
</dbReference>
<evidence type="ECO:0008006" key="4">
    <source>
        <dbReference type="Google" id="ProtNLM"/>
    </source>
</evidence>
<feature type="chain" id="PRO_5040728257" description="Secreted protein" evidence="1">
    <location>
        <begin position="33"/>
        <end position="175"/>
    </location>
</feature>
<dbReference type="RefSeq" id="WP_285620750.1">
    <property type="nucleotide sequence ID" value="NZ_BSTJ01000003.1"/>
</dbReference>
<comment type="caution">
    <text evidence="2">The sequence shown here is derived from an EMBL/GenBank/DDBJ whole genome shotgun (WGS) entry which is preliminary data.</text>
</comment>
<reference evidence="2" key="1">
    <citation type="submission" date="2023-03" db="EMBL/GenBank/DDBJ databases">
        <title>Actinoallomurus iriomotensis NBRC 103681.</title>
        <authorList>
            <person name="Ichikawa N."/>
            <person name="Sato H."/>
            <person name="Tonouchi N."/>
        </authorList>
    </citation>
    <scope>NUCLEOTIDE SEQUENCE</scope>
    <source>
        <strain evidence="2">NBRC 103681</strain>
    </source>
</reference>
<organism evidence="2 3">
    <name type="scientific">Actinoallomurus iriomotensis</name>
    <dbReference type="NCBI Taxonomy" id="478107"/>
    <lineage>
        <taxon>Bacteria</taxon>
        <taxon>Bacillati</taxon>
        <taxon>Actinomycetota</taxon>
        <taxon>Actinomycetes</taxon>
        <taxon>Streptosporangiales</taxon>
        <taxon>Thermomonosporaceae</taxon>
        <taxon>Actinoallomurus</taxon>
    </lineage>
</organism>
<evidence type="ECO:0000256" key="1">
    <source>
        <dbReference type="SAM" id="SignalP"/>
    </source>
</evidence>
<sequence length="175" mass="17157">MTRSLARRVAAASTVLALGGLGTLAVQAPAHAAGFSAAYTCSVPLSGSQTVTITGTLTASPNPSTVGTATHFALHISNLSLSSPLAINSWSATAALNVSGAQTASFSVTGSGGSVPANQPITGDLSGDWTPTAAGTDQIQGGNVTVKASVSLLGTLTIPCTPNSPRPVAETLTVN</sequence>
<accession>A0A9W6RF42</accession>
<protein>
    <recommendedName>
        <fullName evidence="4">Secreted protein</fullName>
    </recommendedName>
</protein>
<feature type="signal peptide" evidence="1">
    <location>
        <begin position="1"/>
        <end position="32"/>
    </location>
</feature>